<evidence type="ECO:0000259" key="5">
    <source>
        <dbReference type="Pfam" id="PF13860"/>
    </source>
</evidence>
<sequence length="1355" mass="146617">MAQDARGATFEITPQAARFDTVSADGAPYVRVSMPGSYAADEPGRPALPTMMISVGVPDGMSARARVISADWEERAALPPPLPVMKQRFVADDPKTGPVSEVRYDPDPAIYGRGEVWPRDAVSLGEGGPLGDSWMMPAIVRAVRYDPGHKRFSVLRRMTLRVEFVQATDRELKARPAVRPGADVGVWQRLQRRMLGNYESARTFPRRASPGARPTRPPFRAPRRGALNPEFRLSITTTGWSSVSYATMAAAGFPAGVSISEIGVWERGYDDVGDSATSVPIPVVARDSNTNGVFDSGDAIEFYARNLRDRVGPLSIENRYSYANVYWLTWTGTAAAIPDSISGIIPGSPPVSTSFLDTIHLEQNLYMMPWPSTTVGTPEENVEYFFWTDGAEPDQFDTTIPFMDPDPSNPFRVQARYQGRANITHQLDIYFRSSSGTTDTLARAHQFFGEEVYLLDTGFTIPGSHIGAGTNRYTHDGIGRSSGSPSFVLGSRSPLDWVDVTYSRRYLARGDRLAFTSGSTNGIVELHVGGFTQPGIQVYDVTTPATPLRVTGVAVVAVGPLYEADFRVDASAGVRRFVALVSGSEVPIGAGAVERDTPSSLTIPSPFPVGGFARSILIAPDAFLAPANRLAVFRRGQGYTVEIAPVQDLYDEFNGGVKSAAAIRRYLLHAYNNWTPRPSFAVLLGDASMDYRHDLAASGVDWVPTYMAFETVQGPTGSELVANDSYYAFNLGGGSTPSAQVTPSLFLGRVPAGSAADLDQYVTKIIQYENFQPTDTWRGRQLLLSDDEYSSTIFFSTGYCFQPSEAAFRDASQYMADATAASPSGADISSVLFDLKYFTDRLATICNDPANPGCRSRSCVAFQFRRIGNAVDSLQTELAKGQLIFNVEAHANRKLIAHEFVFDIDQGDMSRISNLGRPFFYMVWGCHANQFADAPGGVADIDPIGSFGEQWVMLPDRGAIGGLGSTAYELIDTNSNMNSYVADALYSTPPAPAPPPGQPRQARWIMGEIVGQAYVRNANSGSFFQEAMNRTVTLLGDPMIRMDALPPRIFEVTVDGAPFPDGGPFISDSPTATGALVAKVRDEAGLSKTDLAERSVATGTITPIDPSLFSLAVSDTGRANTLTASIRPRVGNYDLLVRSTDTNGREQIYGLQIRSTVRYLANGVVIVNGTFVESNAVIRAEVTTPIPVTADSLTLLIDGVPLPNVTETAMDGTGRRWALVSLPEDRGPGIHTLDIEVNGRTGVFPQATFNVETGLALRRVVVVSPRIMGSGCDGSVFQFELSTPVPKVELLLMTVSGRRVASAQWSGKAGFNVYCWDGRDSQGNAAATGLYFYRLTAVDAAGHKATQSGRMIRTR</sequence>
<evidence type="ECO:0000313" key="6">
    <source>
        <dbReference type="EMBL" id="TMQ55542.1"/>
    </source>
</evidence>
<feature type="domain" description="Gingipain propeptide" evidence="4">
    <location>
        <begin position="14"/>
        <end position="168"/>
    </location>
</feature>
<comment type="caution">
    <text evidence="6">The sequence shown here is derived from an EMBL/GenBank/DDBJ whole genome shotgun (WGS) entry which is preliminary data.</text>
</comment>
<keyword evidence="1" id="KW-0732">Signal</keyword>
<dbReference type="Gene3D" id="2.60.40.3800">
    <property type="match status" value="1"/>
</dbReference>
<dbReference type="InterPro" id="IPR029030">
    <property type="entry name" value="Caspase-like_dom_sf"/>
</dbReference>
<protein>
    <recommendedName>
        <fullName evidence="8">Gingipain domain-containing protein</fullName>
    </recommendedName>
</protein>
<proteinExistence type="predicted"/>
<accession>A0A538SVZ5</accession>
<feature type="domain" description="Gingipain" evidence="3">
    <location>
        <begin position="616"/>
        <end position="1042"/>
    </location>
</feature>
<gene>
    <name evidence="6" type="ORF">E6K74_03040</name>
</gene>
<dbReference type="GO" id="GO:0006508">
    <property type="term" value="P:proteolysis"/>
    <property type="evidence" value="ECO:0007669"/>
    <property type="project" value="InterPro"/>
</dbReference>
<feature type="domain" description="FlgD/Vpr Ig-like" evidence="5">
    <location>
        <begin position="1276"/>
        <end position="1339"/>
    </location>
</feature>
<dbReference type="SUPFAM" id="SSF52129">
    <property type="entry name" value="Caspase-like"/>
    <property type="match status" value="1"/>
</dbReference>
<dbReference type="GO" id="GO:0004197">
    <property type="term" value="F:cysteine-type endopeptidase activity"/>
    <property type="evidence" value="ECO:0007669"/>
    <property type="project" value="InterPro"/>
</dbReference>
<dbReference type="Pfam" id="PF01364">
    <property type="entry name" value="Peptidase_C25"/>
    <property type="match status" value="1"/>
</dbReference>
<evidence type="ECO:0000259" key="3">
    <source>
        <dbReference type="Pfam" id="PF01364"/>
    </source>
</evidence>
<reference evidence="6 7" key="1">
    <citation type="journal article" date="2019" name="Nat. Microbiol.">
        <title>Mediterranean grassland soil C-N compound turnover is dependent on rainfall and depth, and is mediated by genomically divergent microorganisms.</title>
        <authorList>
            <person name="Diamond S."/>
            <person name="Andeer P.F."/>
            <person name="Li Z."/>
            <person name="Crits-Christoph A."/>
            <person name="Burstein D."/>
            <person name="Anantharaman K."/>
            <person name="Lane K.R."/>
            <person name="Thomas B.C."/>
            <person name="Pan C."/>
            <person name="Northen T.R."/>
            <person name="Banfield J.F."/>
        </authorList>
    </citation>
    <scope>NUCLEOTIDE SEQUENCE [LARGE SCALE GENOMIC DNA]</scope>
    <source>
        <strain evidence="6">WS_4</strain>
    </source>
</reference>
<dbReference type="Gene3D" id="3.40.50.1460">
    <property type="match status" value="1"/>
</dbReference>
<evidence type="ECO:0000259" key="4">
    <source>
        <dbReference type="Pfam" id="PF08126"/>
    </source>
</evidence>
<feature type="region of interest" description="Disordered" evidence="2">
    <location>
        <begin position="204"/>
        <end position="225"/>
    </location>
</feature>
<dbReference type="Pfam" id="PF08126">
    <property type="entry name" value="Propeptide_C25"/>
    <property type="match status" value="1"/>
</dbReference>
<dbReference type="Proteomes" id="UP000319829">
    <property type="component" value="Unassembled WGS sequence"/>
</dbReference>
<organism evidence="6 7">
    <name type="scientific">Eiseniibacteriota bacterium</name>
    <dbReference type="NCBI Taxonomy" id="2212470"/>
    <lineage>
        <taxon>Bacteria</taxon>
        <taxon>Candidatus Eiseniibacteriota</taxon>
    </lineage>
</organism>
<name>A0A538SVZ5_UNCEI</name>
<dbReference type="InterPro" id="IPR012600">
    <property type="entry name" value="Propeptide_C25"/>
</dbReference>
<evidence type="ECO:0000256" key="2">
    <source>
        <dbReference type="SAM" id="MobiDB-lite"/>
    </source>
</evidence>
<evidence type="ECO:0000256" key="1">
    <source>
        <dbReference type="ARBA" id="ARBA00022729"/>
    </source>
</evidence>
<dbReference type="InterPro" id="IPR001769">
    <property type="entry name" value="Gingipain"/>
</dbReference>
<dbReference type="Gene3D" id="3.40.50.10390">
    <property type="entry name" value="Gingipain r, domain 1"/>
    <property type="match status" value="1"/>
</dbReference>
<evidence type="ECO:0008006" key="8">
    <source>
        <dbReference type="Google" id="ProtNLM"/>
    </source>
</evidence>
<evidence type="ECO:0000313" key="7">
    <source>
        <dbReference type="Proteomes" id="UP000319829"/>
    </source>
</evidence>
<dbReference type="Gene3D" id="2.60.40.4070">
    <property type="match status" value="1"/>
</dbReference>
<dbReference type="InterPro" id="IPR029031">
    <property type="entry name" value="Gingipain_N_sf"/>
</dbReference>
<dbReference type="InterPro" id="IPR038490">
    <property type="entry name" value="Gingipain_propep_sf"/>
</dbReference>
<dbReference type="InterPro" id="IPR025965">
    <property type="entry name" value="FlgD/Vpr_Ig-like"/>
</dbReference>
<dbReference type="Pfam" id="PF13860">
    <property type="entry name" value="FlgD_ig"/>
    <property type="match status" value="1"/>
</dbReference>
<dbReference type="EMBL" id="VBOU01000021">
    <property type="protein sequence ID" value="TMQ55542.1"/>
    <property type="molecule type" value="Genomic_DNA"/>
</dbReference>